<evidence type="ECO:0000256" key="2">
    <source>
        <dbReference type="ARBA" id="ARBA00022692"/>
    </source>
</evidence>
<keyword evidence="8" id="KW-1185">Reference proteome</keyword>
<comment type="caution">
    <text evidence="7">The sequence shown here is derived from an EMBL/GenBank/DDBJ whole genome shotgun (WGS) entry which is preliminary data.</text>
</comment>
<evidence type="ECO:0000256" key="3">
    <source>
        <dbReference type="ARBA" id="ARBA00022989"/>
    </source>
</evidence>
<dbReference type="EMBL" id="JAAXOQ010000007">
    <property type="protein sequence ID" value="NKY18203.1"/>
    <property type="molecule type" value="Genomic_DNA"/>
</dbReference>
<dbReference type="AlphaFoldDB" id="A0A846WZ21"/>
<evidence type="ECO:0000313" key="7">
    <source>
        <dbReference type="EMBL" id="NKY18203.1"/>
    </source>
</evidence>
<dbReference type="Proteomes" id="UP000582646">
    <property type="component" value="Unassembled WGS sequence"/>
</dbReference>
<accession>A0A846WZ21</accession>
<keyword evidence="3 6" id="KW-1133">Transmembrane helix</keyword>
<gene>
    <name evidence="7" type="ORF">HF999_07460</name>
</gene>
<feature type="transmembrane region" description="Helical" evidence="6">
    <location>
        <begin position="78"/>
        <end position="99"/>
    </location>
</feature>
<evidence type="ECO:0000256" key="4">
    <source>
        <dbReference type="ARBA" id="ARBA00023136"/>
    </source>
</evidence>
<dbReference type="RefSeq" id="WP_168545252.1">
    <property type="nucleotide sequence ID" value="NZ_BAAAKS010000004.1"/>
</dbReference>
<feature type="transmembrane region" description="Helical" evidence="6">
    <location>
        <begin position="21"/>
        <end position="40"/>
    </location>
</feature>
<dbReference type="Gene3D" id="1.20.120.350">
    <property type="entry name" value="Voltage-gated potassium channels. Chain C"/>
    <property type="match status" value="1"/>
</dbReference>
<evidence type="ECO:0000256" key="6">
    <source>
        <dbReference type="SAM" id="Phobius"/>
    </source>
</evidence>
<proteinExistence type="predicted"/>
<evidence type="ECO:0000256" key="5">
    <source>
        <dbReference type="SAM" id="MobiDB-lite"/>
    </source>
</evidence>
<evidence type="ECO:0000313" key="8">
    <source>
        <dbReference type="Proteomes" id="UP000582646"/>
    </source>
</evidence>
<feature type="transmembrane region" description="Helical" evidence="6">
    <location>
        <begin position="46"/>
        <end position="66"/>
    </location>
</feature>
<sequence>MTELTAPAATGRRRPVDWMDWAMIALAIVSLVLITVMTFVHLPRELYITVLCIDAGICLIFILEFLARWRATHWSRRFLLLNWYELLGMVPAFVVTMALPSSFKFLRLVLVLARLAAAIDRAYGDRITAVIVGRATDAVVDAVKRPITVAVLDEVAEVLKSGHYTKNIALALEENRPEMSGMILEMVKNDPQTKAVKYVPFHDEIIQLIVDTSFRMVLQVLADERTDELVSDMLRENIDQIRDSVRRKADAAAPTVPGNTAVTARPAP</sequence>
<feature type="region of interest" description="Disordered" evidence="5">
    <location>
        <begin position="249"/>
        <end position="268"/>
    </location>
</feature>
<evidence type="ECO:0000256" key="1">
    <source>
        <dbReference type="ARBA" id="ARBA00004141"/>
    </source>
</evidence>
<comment type="subcellular location">
    <subcellularLocation>
        <location evidence="1">Membrane</location>
        <topology evidence="1">Multi-pass membrane protein</topology>
    </subcellularLocation>
</comment>
<keyword evidence="4 6" id="KW-0472">Membrane</keyword>
<reference evidence="7 8" key="1">
    <citation type="submission" date="2020-04" db="EMBL/GenBank/DDBJ databases">
        <title>MicrobeNet Type strains.</title>
        <authorList>
            <person name="Nicholson A.C."/>
        </authorList>
    </citation>
    <scope>NUCLEOTIDE SEQUENCE [LARGE SCALE GENOMIC DNA]</scope>
    <source>
        <strain evidence="7 8">DSM 44113</strain>
    </source>
</reference>
<dbReference type="GO" id="GO:0016020">
    <property type="term" value="C:membrane"/>
    <property type="evidence" value="ECO:0007669"/>
    <property type="project" value="UniProtKB-SubCell"/>
</dbReference>
<protein>
    <submittedName>
        <fullName evidence="7">Ion transporter</fullName>
    </submittedName>
</protein>
<dbReference type="SUPFAM" id="SSF81324">
    <property type="entry name" value="Voltage-gated potassium channels"/>
    <property type="match status" value="1"/>
</dbReference>
<keyword evidence="2 6" id="KW-0812">Transmembrane</keyword>
<dbReference type="InterPro" id="IPR027359">
    <property type="entry name" value="Volt_channel_dom_sf"/>
</dbReference>
<name>A0A846WZ21_9ACTN</name>
<organism evidence="7 8">
    <name type="scientific">Tsukamurella spumae</name>
    <dbReference type="NCBI Taxonomy" id="44753"/>
    <lineage>
        <taxon>Bacteria</taxon>
        <taxon>Bacillati</taxon>
        <taxon>Actinomycetota</taxon>
        <taxon>Actinomycetes</taxon>
        <taxon>Mycobacteriales</taxon>
        <taxon>Tsukamurellaceae</taxon>
        <taxon>Tsukamurella</taxon>
    </lineage>
</organism>